<gene>
    <name evidence="1" type="ORF">RFN29_24560</name>
</gene>
<name>A0ABU4Z6B3_9HYPH</name>
<organism evidence="1 2">
    <name type="scientific">Mesorhizobium captivum</name>
    <dbReference type="NCBI Taxonomy" id="3072319"/>
    <lineage>
        <taxon>Bacteria</taxon>
        <taxon>Pseudomonadati</taxon>
        <taxon>Pseudomonadota</taxon>
        <taxon>Alphaproteobacteria</taxon>
        <taxon>Hyphomicrobiales</taxon>
        <taxon>Phyllobacteriaceae</taxon>
        <taxon>Mesorhizobium</taxon>
    </lineage>
</organism>
<dbReference type="EMBL" id="JAVIJC010000030">
    <property type="protein sequence ID" value="MDX8494746.1"/>
    <property type="molecule type" value="Genomic_DNA"/>
</dbReference>
<evidence type="ECO:0000313" key="2">
    <source>
        <dbReference type="Proteomes" id="UP001271249"/>
    </source>
</evidence>
<sequence length="50" mass="5427">MKIVVLDTDEYCDRLVLDIAATNANARRFAKREGQVDNVIGSAKPSGSFA</sequence>
<comment type="caution">
    <text evidence="1">The sequence shown here is derived from an EMBL/GenBank/DDBJ whole genome shotgun (WGS) entry which is preliminary data.</text>
</comment>
<keyword evidence="2" id="KW-1185">Reference proteome</keyword>
<protein>
    <submittedName>
        <fullName evidence="1">Uncharacterized protein</fullName>
    </submittedName>
</protein>
<evidence type="ECO:0000313" key="1">
    <source>
        <dbReference type="EMBL" id="MDX8494746.1"/>
    </source>
</evidence>
<proteinExistence type="predicted"/>
<dbReference type="Proteomes" id="UP001271249">
    <property type="component" value="Unassembled WGS sequence"/>
</dbReference>
<dbReference type="RefSeq" id="WP_320228544.1">
    <property type="nucleotide sequence ID" value="NZ_JAVIJC010000030.1"/>
</dbReference>
<accession>A0ABU4Z6B3</accession>
<reference evidence="1 2" key="1">
    <citation type="submission" date="2023-08" db="EMBL/GenBank/DDBJ databases">
        <title>Implementing the SeqCode for naming new Mesorhizobium species isolated from Vachellia karroo root nodules.</title>
        <authorList>
            <person name="Van Lill M."/>
        </authorList>
    </citation>
    <scope>NUCLEOTIDE SEQUENCE [LARGE SCALE GENOMIC DNA]</scope>
    <source>
        <strain evidence="1 2">VK22B</strain>
    </source>
</reference>